<organism evidence="7 8">
    <name type="scientific">Paractinoplanes deccanensis</name>
    <dbReference type="NCBI Taxonomy" id="113561"/>
    <lineage>
        <taxon>Bacteria</taxon>
        <taxon>Bacillati</taxon>
        <taxon>Actinomycetota</taxon>
        <taxon>Actinomycetes</taxon>
        <taxon>Micromonosporales</taxon>
        <taxon>Micromonosporaceae</taxon>
        <taxon>Paractinoplanes</taxon>
    </lineage>
</organism>
<dbReference type="InterPro" id="IPR013249">
    <property type="entry name" value="RNA_pol_sigma70_r4_t2"/>
</dbReference>
<dbReference type="InterPro" id="IPR007627">
    <property type="entry name" value="RNA_pol_sigma70_r2"/>
</dbReference>
<dbReference type="Gene3D" id="1.10.1740.10">
    <property type="match status" value="1"/>
</dbReference>
<dbReference type="InterPro" id="IPR052704">
    <property type="entry name" value="ECF_Sigma-70_Domain"/>
</dbReference>
<dbReference type="RefSeq" id="WP_203764960.1">
    <property type="nucleotide sequence ID" value="NZ_BAAABO010000036.1"/>
</dbReference>
<proteinExistence type="inferred from homology"/>
<dbReference type="InterPro" id="IPR014284">
    <property type="entry name" value="RNA_pol_sigma-70_dom"/>
</dbReference>
<dbReference type="PANTHER" id="PTHR30173:SF36">
    <property type="entry name" value="ECF RNA POLYMERASE SIGMA FACTOR SIGJ"/>
    <property type="match status" value="1"/>
</dbReference>
<dbReference type="InterPro" id="IPR013325">
    <property type="entry name" value="RNA_pol_sigma_r2"/>
</dbReference>
<evidence type="ECO:0008006" key="9">
    <source>
        <dbReference type="Google" id="ProtNLM"/>
    </source>
</evidence>
<dbReference type="Pfam" id="PF08281">
    <property type="entry name" value="Sigma70_r4_2"/>
    <property type="match status" value="1"/>
</dbReference>
<gene>
    <name evidence="7" type="ORF">Ade02nite_37750</name>
</gene>
<dbReference type="InterPro" id="IPR013324">
    <property type="entry name" value="RNA_pol_sigma_r3/r4-like"/>
</dbReference>
<dbReference type="PANTHER" id="PTHR30173">
    <property type="entry name" value="SIGMA 19 FACTOR"/>
    <property type="match status" value="1"/>
</dbReference>
<accession>A0ABQ3Y568</accession>
<comment type="similarity">
    <text evidence="1">Belongs to the sigma-70 factor family. ECF subfamily.</text>
</comment>
<keyword evidence="8" id="KW-1185">Reference proteome</keyword>
<evidence type="ECO:0000256" key="1">
    <source>
        <dbReference type="ARBA" id="ARBA00010641"/>
    </source>
</evidence>
<dbReference type="EMBL" id="BOMI01000070">
    <property type="protein sequence ID" value="GID75134.1"/>
    <property type="molecule type" value="Genomic_DNA"/>
</dbReference>
<sequence length="204" mass="22508">MTTNLAEFSAARPRLHAVALRVLGDAGDAEDVVQETWLRWERADRSDVRSPRAFLAVTARRLAINAVLSAHRRQETPAGPWLPDTADRGAGADTLAERGDAVDAALRLLLERLTPAERATYLLRTAFDYPYRRIADVTRLSAANCRQLARRAHLALAAGRCRPVDAAAHRRLVRAFLGAARGGDLRHLERLLAADLPQISARLR</sequence>
<feature type="domain" description="RNA polymerase sigma-70 region 2" evidence="5">
    <location>
        <begin position="10"/>
        <end position="72"/>
    </location>
</feature>
<evidence type="ECO:0000313" key="7">
    <source>
        <dbReference type="EMBL" id="GID75134.1"/>
    </source>
</evidence>
<protein>
    <recommendedName>
        <fullName evidence="9">RNA polymerase subunit sigma-24</fullName>
    </recommendedName>
</protein>
<keyword evidence="3" id="KW-0731">Sigma factor</keyword>
<dbReference type="SUPFAM" id="SSF88946">
    <property type="entry name" value="Sigma2 domain of RNA polymerase sigma factors"/>
    <property type="match status" value="1"/>
</dbReference>
<dbReference type="Gene3D" id="1.10.10.10">
    <property type="entry name" value="Winged helix-like DNA-binding domain superfamily/Winged helix DNA-binding domain"/>
    <property type="match status" value="1"/>
</dbReference>
<evidence type="ECO:0000256" key="4">
    <source>
        <dbReference type="ARBA" id="ARBA00023163"/>
    </source>
</evidence>
<dbReference type="Proteomes" id="UP000609879">
    <property type="component" value="Unassembled WGS sequence"/>
</dbReference>
<name>A0ABQ3Y568_9ACTN</name>
<comment type="caution">
    <text evidence="7">The sequence shown here is derived from an EMBL/GenBank/DDBJ whole genome shotgun (WGS) entry which is preliminary data.</text>
</comment>
<keyword evidence="2" id="KW-0805">Transcription regulation</keyword>
<evidence type="ECO:0000259" key="6">
    <source>
        <dbReference type="Pfam" id="PF08281"/>
    </source>
</evidence>
<evidence type="ECO:0000256" key="3">
    <source>
        <dbReference type="ARBA" id="ARBA00023082"/>
    </source>
</evidence>
<dbReference type="InterPro" id="IPR036388">
    <property type="entry name" value="WH-like_DNA-bd_sf"/>
</dbReference>
<evidence type="ECO:0000256" key="2">
    <source>
        <dbReference type="ARBA" id="ARBA00023015"/>
    </source>
</evidence>
<dbReference type="NCBIfam" id="TIGR02937">
    <property type="entry name" value="sigma70-ECF"/>
    <property type="match status" value="1"/>
</dbReference>
<reference evidence="7 8" key="1">
    <citation type="submission" date="2021-01" db="EMBL/GenBank/DDBJ databases">
        <title>Whole genome shotgun sequence of Actinoplanes deccanensis NBRC 13994.</title>
        <authorList>
            <person name="Komaki H."/>
            <person name="Tamura T."/>
        </authorList>
    </citation>
    <scope>NUCLEOTIDE SEQUENCE [LARGE SCALE GENOMIC DNA]</scope>
    <source>
        <strain evidence="7 8">NBRC 13994</strain>
    </source>
</reference>
<dbReference type="SUPFAM" id="SSF88659">
    <property type="entry name" value="Sigma3 and sigma4 domains of RNA polymerase sigma factors"/>
    <property type="match status" value="1"/>
</dbReference>
<evidence type="ECO:0000313" key="8">
    <source>
        <dbReference type="Proteomes" id="UP000609879"/>
    </source>
</evidence>
<feature type="domain" description="RNA polymerase sigma factor 70 region 4 type 2" evidence="6">
    <location>
        <begin position="105"/>
        <end position="152"/>
    </location>
</feature>
<dbReference type="Pfam" id="PF04542">
    <property type="entry name" value="Sigma70_r2"/>
    <property type="match status" value="1"/>
</dbReference>
<keyword evidence="4" id="KW-0804">Transcription</keyword>
<evidence type="ECO:0000259" key="5">
    <source>
        <dbReference type="Pfam" id="PF04542"/>
    </source>
</evidence>